<evidence type="ECO:0000256" key="9">
    <source>
        <dbReference type="SAM" id="MobiDB-lite"/>
    </source>
</evidence>
<feature type="compositionally biased region" description="Basic and acidic residues" evidence="9">
    <location>
        <begin position="323"/>
        <end position="337"/>
    </location>
</feature>
<dbReference type="GO" id="GO:0000463">
    <property type="term" value="P:maturation of LSU-rRNA from tricistronic rRNA transcript (SSU-rRNA, 5.8S rRNA, LSU-rRNA)"/>
    <property type="evidence" value="ECO:0007669"/>
    <property type="project" value="TreeGrafter"/>
</dbReference>
<comment type="function">
    <text evidence="8">Probable methyltransferase involved in the maturation of rRNA and in the biogenesis of ribosomal subunits.</text>
</comment>
<keyword evidence="7 8" id="KW-0539">Nucleus</keyword>
<dbReference type="AlphaFoldDB" id="A0A8X6THS2"/>
<dbReference type="SUPFAM" id="SSF53335">
    <property type="entry name" value="S-adenosyl-L-methionine-dependent methyltransferases"/>
    <property type="match status" value="1"/>
</dbReference>
<dbReference type="EC" id="2.1.1.-" evidence="8"/>
<feature type="region of interest" description="Disordered" evidence="9">
    <location>
        <begin position="521"/>
        <end position="581"/>
    </location>
</feature>
<dbReference type="Gene3D" id="3.40.50.150">
    <property type="entry name" value="Vaccinia Virus protein VP39"/>
    <property type="match status" value="1"/>
</dbReference>
<reference evidence="13" key="1">
    <citation type="submission" date="2020-08" db="EMBL/GenBank/DDBJ databases">
        <title>Multicomponent nature underlies the extraordinary mechanical properties of spider dragline silk.</title>
        <authorList>
            <person name="Kono N."/>
            <person name="Nakamura H."/>
            <person name="Mori M."/>
            <person name="Yoshida Y."/>
            <person name="Ohtoshi R."/>
            <person name="Malay A.D."/>
            <person name="Moran D.A.P."/>
            <person name="Tomita M."/>
            <person name="Numata K."/>
            <person name="Arakawa K."/>
        </authorList>
    </citation>
    <scope>NUCLEOTIDE SEQUENCE</scope>
</reference>
<keyword evidence="14" id="KW-1185">Reference proteome</keyword>
<proteinExistence type="inferred from homology"/>
<feature type="binding site" evidence="8">
    <location>
        <position position="117"/>
    </location>
    <ligand>
        <name>S-adenosyl-L-methionine</name>
        <dbReference type="ChEBI" id="CHEBI:59789"/>
    </ligand>
</feature>
<feature type="compositionally biased region" description="Basic and acidic residues" evidence="9">
    <location>
        <begin position="680"/>
        <end position="696"/>
    </location>
</feature>
<dbReference type="GO" id="GO:0000466">
    <property type="term" value="P:maturation of 5.8S rRNA from tricistronic rRNA transcript (SSU-rRNA, 5.8S rRNA, LSU-rRNA)"/>
    <property type="evidence" value="ECO:0007669"/>
    <property type="project" value="TreeGrafter"/>
</dbReference>
<feature type="region of interest" description="Disordered" evidence="9">
    <location>
        <begin position="673"/>
        <end position="696"/>
    </location>
</feature>
<keyword evidence="3 8" id="KW-0698">rRNA processing</keyword>
<feature type="compositionally biased region" description="Basic and acidic residues" evidence="9">
    <location>
        <begin position="560"/>
        <end position="573"/>
    </location>
</feature>
<feature type="binding site" evidence="8">
    <location>
        <position position="76"/>
    </location>
    <ligand>
        <name>S-adenosyl-L-methionine</name>
        <dbReference type="ChEBI" id="CHEBI:59789"/>
    </ligand>
</feature>
<dbReference type="Pfam" id="PF11861">
    <property type="entry name" value="DUF3381"/>
    <property type="match status" value="1"/>
</dbReference>
<name>A0A8X6THS2_NEPPI</name>
<feature type="active site" description="Proton acceptor" evidence="8">
    <location>
        <position position="157"/>
    </location>
</feature>
<keyword evidence="4 8" id="KW-0489">Methyltransferase</keyword>
<feature type="binding site" evidence="8">
    <location>
        <position position="92"/>
    </location>
    <ligand>
        <name>S-adenosyl-L-methionine</name>
        <dbReference type="ChEBI" id="CHEBI:59789"/>
    </ligand>
</feature>
<evidence type="ECO:0000256" key="5">
    <source>
        <dbReference type="ARBA" id="ARBA00022679"/>
    </source>
</evidence>
<dbReference type="Proteomes" id="UP000887013">
    <property type="component" value="Unassembled WGS sequence"/>
</dbReference>
<feature type="region of interest" description="Disordered" evidence="9">
    <location>
        <begin position="322"/>
        <end position="345"/>
    </location>
</feature>
<dbReference type="GO" id="GO:0008650">
    <property type="term" value="F:rRNA (uridine-2'-O-)-methyltransferase activity"/>
    <property type="evidence" value="ECO:0007669"/>
    <property type="project" value="TreeGrafter"/>
</dbReference>
<evidence type="ECO:0000256" key="4">
    <source>
        <dbReference type="ARBA" id="ARBA00022603"/>
    </source>
</evidence>
<accession>A0A8X6THS2</accession>
<evidence type="ECO:0000313" key="14">
    <source>
        <dbReference type="Proteomes" id="UP000887013"/>
    </source>
</evidence>
<dbReference type="InterPro" id="IPR029063">
    <property type="entry name" value="SAM-dependent_MTases_sf"/>
</dbReference>
<evidence type="ECO:0000256" key="7">
    <source>
        <dbReference type="ARBA" id="ARBA00023242"/>
    </source>
</evidence>
<gene>
    <name evidence="13" type="primary">Ftsj3</name>
    <name evidence="13" type="ORF">NPIL_269001</name>
</gene>
<dbReference type="InterPro" id="IPR024576">
    <property type="entry name" value="rRNA_MeTfrase_Spb1_DUF3381"/>
</dbReference>
<comment type="catalytic activity">
    <reaction evidence="8">
        <text>a ribonucleotide in rRNA + S-adenosyl-L-methionine = a 2'-O-methylribonucleotide in rRNA + S-adenosyl-L-homocysteine + H(+)</text>
        <dbReference type="Rhea" id="RHEA:48628"/>
        <dbReference type="Rhea" id="RHEA-COMP:12164"/>
        <dbReference type="Rhea" id="RHEA-COMP:12165"/>
        <dbReference type="ChEBI" id="CHEBI:15378"/>
        <dbReference type="ChEBI" id="CHEBI:57856"/>
        <dbReference type="ChEBI" id="CHEBI:59789"/>
        <dbReference type="ChEBI" id="CHEBI:90675"/>
        <dbReference type="ChEBI" id="CHEBI:90676"/>
    </reaction>
</comment>
<dbReference type="HAMAP" id="MF_03163">
    <property type="entry name" value="RNA_methyltr_E_SPB1"/>
    <property type="match status" value="1"/>
</dbReference>
<organism evidence="13 14">
    <name type="scientific">Nephila pilipes</name>
    <name type="common">Giant wood spider</name>
    <name type="synonym">Nephila maculata</name>
    <dbReference type="NCBI Taxonomy" id="299642"/>
    <lineage>
        <taxon>Eukaryota</taxon>
        <taxon>Metazoa</taxon>
        <taxon>Ecdysozoa</taxon>
        <taxon>Arthropoda</taxon>
        <taxon>Chelicerata</taxon>
        <taxon>Arachnida</taxon>
        <taxon>Araneae</taxon>
        <taxon>Araneomorphae</taxon>
        <taxon>Entelegynae</taxon>
        <taxon>Araneoidea</taxon>
        <taxon>Nephilidae</taxon>
        <taxon>Nephila</taxon>
    </lineage>
</organism>
<dbReference type="HAMAP" id="MF_01547">
    <property type="entry name" value="RNA_methyltr_E"/>
    <property type="match status" value="1"/>
</dbReference>
<dbReference type="InterPro" id="IPR002877">
    <property type="entry name" value="RNA_MeTrfase_FtsJ_dom"/>
</dbReference>
<evidence type="ECO:0000256" key="8">
    <source>
        <dbReference type="HAMAP-Rule" id="MF_03163"/>
    </source>
</evidence>
<dbReference type="OrthoDB" id="1287559at2759"/>
<evidence type="ECO:0000256" key="2">
    <source>
        <dbReference type="ARBA" id="ARBA00022517"/>
    </source>
</evidence>
<evidence type="ECO:0000256" key="6">
    <source>
        <dbReference type="ARBA" id="ARBA00022691"/>
    </source>
</evidence>
<feature type="domain" description="DUF3381" evidence="12">
    <location>
        <begin position="233"/>
        <end position="378"/>
    </location>
</feature>
<feature type="compositionally biased region" description="Basic and acidic residues" evidence="9">
    <location>
        <begin position="540"/>
        <end position="552"/>
    </location>
</feature>
<dbReference type="GO" id="GO:0005730">
    <property type="term" value="C:nucleolus"/>
    <property type="evidence" value="ECO:0007669"/>
    <property type="project" value="UniProtKB-SubCell"/>
</dbReference>
<feature type="binding site" evidence="8">
    <location>
        <position position="56"/>
    </location>
    <ligand>
        <name>S-adenosyl-L-methionine</name>
        <dbReference type="ChEBI" id="CHEBI:59789"/>
    </ligand>
</feature>
<dbReference type="InterPro" id="IPR012920">
    <property type="entry name" value="rRNA_MeTfrase_SPB1-like_C"/>
</dbReference>
<keyword evidence="5 8" id="KW-0808">Transferase</keyword>
<evidence type="ECO:0000313" key="13">
    <source>
        <dbReference type="EMBL" id="GFT12224.1"/>
    </source>
</evidence>
<dbReference type="FunFam" id="3.40.50.150:FF:000004">
    <property type="entry name" value="AdoMet-dependent rRNA methyltransferase SPB1"/>
    <property type="match status" value="1"/>
</dbReference>
<evidence type="ECO:0000256" key="3">
    <source>
        <dbReference type="ARBA" id="ARBA00022552"/>
    </source>
</evidence>
<feature type="compositionally biased region" description="Acidic residues" evidence="9">
    <location>
        <begin position="521"/>
        <end position="539"/>
    </location>
</feature>
<feature type="region of interest" description="Disordered" evidence="9">
    <location>
        <begin position="748"/>
        <end position="776"/>
    </location>
</feature>
<evidence type="ECO:0000259" key="10">
    <source>
        <dbReference type="Pfam" id="PF01728"/>
    </source>
</evidence>
<evidence type="ECO:0000256" key="1">
    <source>
        <dbReference type="ARBA" id="ARBA00004604"/>
    </source>
</evidence>
<evidence type="ECO:0000259" key="12">
    <source>
        <dbReference type="Pfam" id="PF11861"/>
    </source>
</evidence>
<dbReference type="PANTHER" id="PTHR10920:SF13">
    <property type="entry name" value="PRE-RRNA 2'-O-RIBOSE RNA METHYLTRANSFERASE FTSJ3"/>
    <property type="match status" value="1"/>
</dbReference>
<feature type="region of interest" description="Disordered" evidence="9">
    <location>
        <begin position="454"/>
        <end position="488"/>
    </location>
</feature>
<dbReference type="GO" id="GO:0030687">
    <property type="term" value="C:preribosome, large subunit precursor"/>
    <property type="evidence" value="ECO:0007669"/>
    <property type="project" value="TreeGrafter"/>
</dbReference>
<keyword evidence="6 8" id="KW-0949">S-adenosyl-L-methionine</keyword>
<dbReference type="PANTHER" id="PTHR10920">
    <property type="entry name" value="RIBOSOMAL RNA METHYLTRANSFERASE"/>
    <property type="match status" value="1"/>
</dbReference>
<dbReference type="Pfam" id="PF01728">
    <property type="entry name" value="FtsJ"/>
    <property type="match status" value="1"/>
</dbReference>
<dbReference type="InterPro" id="IPR028589">
    <property type="entry name" value="SPB1-like"/>
</dbReference>
<dbReference type="GO" id="GO:0016435">
    <property type="term" value="F:rRNA (guanine) methyltransferase activity"/>
    <property type="evidence" value="ECO:0007669"/>
    <property type="project" value="TreeGrafter"/>
</dbReference>
<feature type="domain" description="Ribosomal RNA methyltransferase FtsJ" evidence="10">
    <location>
        <begin position="24"/>
        <end position="200"/>
    </location>
</feature>
<comment type="caution">
    <text evidence="13">The sequence shown here is derived from an EMBL/GenBank/DDBJ whole genome shotgun (WGS) entry which is preliminary data.</text>
</comment>
<comment type="similarity">
    <text evidence="8">Belongs to the class I-like SAM-binding methyltransferase superfamily. RNA methyltransferase RlmE family. SPB1 subfamily.</text>
</comment>
<protein>
    <recommendedName>
        <fullName evidence="8">Putative rRNA methyltransferase</fullName>
        <ecNumber evidence="8">2.1.1.-</ecNumber>
    </recommendedName>
    <alternativeName>
        <fullName evidence="8">2'-O-ribose RNA methyltransferase SPB1 homolog</fullName>
    </alternativeName>
</protein>
<dbReference type="EMBL" id="BMAW01057682">
    <property type="protein sequence ID" value="GFT12224.1"/>
    <property type="molecule type" value="Genomic_DNA"/>
</dbReference>
<sequence>MPKKTKVGKQRKDKFYRLAKETGYRSRASFKLIQLNRKFEFLPKSRVLIDLCAAPGGWLQVAQQAMPVSSIIIGVDLVPIRAIPNVITLQEDITTDKCRQSLKKQLKTWKADVVLHDGAPNVGTNWIQDAFSQSGLTLSALKLATEMLVKGGWFITKVFRSKDHLSLVWVFKKLFKLVHVTKPEASRNESAEIFVVCQGYLAPDRIDPKFLDPAHVFKEVQSKETKSNILEITHKKPKAVGYDDDAPLYITLNVTDFIFSENHLEKLAKCSEIIFNDEDVKNHKLTTDEIKQCCKDIKVLGKAELKLLLNWRKQLRSLFQQTAKEEQPNKGEEKPVPNEEEELDEIQKEAEELELSQLQETKRKKKKILKRRKKYHDRLNLKMIIKNDEPIIDTDRELFNLNIIRNKKDLEQVEDDTNLDKGLEPLYDILDGGYRSSFKKYDRNVTDDSRIAADPEKEESIYSSDEGLSSELEFESESEEEDEKEVSEIILKGIKNPRVVDVVERPDRVKDTIEKWFDKEDFAEENEDSDLELDLLAEEFQEKQKATKSKNDEPEDEKIEDNTTKDLSKSENKKAKKQKKVKLDAEGFALGSLLVQSKKIKRDIIENGYNRYASNDENLPNWFVQDERKHYRKQVPVTKEMIAEQKQRLRELNVRPVKKVVEAKARKKRKAIKRMKKAQKYAEKVTEHPDLSMREKTQKLKEIYKRAMPNEDHKVTYVVAKKGIGRKVRRPAGVEGLFKVVDGRMKKDNRKKKFEIKSSKGKKPSKFNIRKGQRKR</sequence>
<dbReference type="Pfam" id="PF07780">
    <property type="entry name" value="Spb1_C"/>
    <property type="match status" value="1"/>
</dbReference>
<dbReference type="InterPro" id="IPR050082">
    <property type="entry name" value="RNA_methyltr_RlmE"/>
</dbReference>
<comment type="subcellular location">
    <subcellularLocation>
        <location evidence="1 8">Nucleus</location>
        <location evidence="1 8">Nucleolus</location>
    </subcellularLocation>
</comment>
<keyword evidence="2 8" id="KW-0690">Ribosome biogenesis</keyword>
<feature type="binding site" evidence="8">
    <location>
        <position position="58"/>
    </location>
    <ligand>
        <name>S-adenosyl-L-methionine</name>
        <dbReference type="ChEBI" id="CHEBI:59789"/>
    </ligand>
</feature>
<evidence type="ECO:0000259" key="11">
    <source>
        <dbReference type="Pfam" id="PF07780"/>
    </source>
</evidence>
<feature type="compositionally biased region" description="Acidic residues" evidence="9">
    <location>
        <begin position="472"/>
        <end position="485"/>
    </location>
</feature>
<dbReference type="InterPro" id="IPR015507">
    <property type="entry name" value="rRNA-MeTfrase_E"/>
</dbReference>
<feature type="domain" description="Ribosomal RNA methyltransferase SPB1-like C-terminal" evidence="11">
    <location>
        <begin position="551"/>
        <end position="754"/>
    </location>
</feature>